<dbReference type="EMBL" id="GBRH01275604">
    <property type="protein sequence ID" value="JAD22291.1"/>
    <property type="molecule type" value="Transcribed_RNA"/>
</dbReference>
<sequence>MPEPLYSGTEEVLSFDKIMDVFKYSS</sequence>
<protein>
    <submittedName>
        <fullName evidence="1">Uncharacterized protein</fullName>
    </submittedName>
</protein>
<accession>A0A0A8Y800</accession>
<dbReference type="AlphaFoldDB" id="A0A0A8Y800"/>
<reference evidence="1" key="1">
    <citation type="submission" date="2014-09" db="EMBL/GenBank/DDBJ databases">
        <authorList>
            <person name="Magalhaes I.L.F."/>
            <person name="Oliveira U."/>
            <person name="Santos F.R."/>
            <person name="Vidigal T.H.D.A."/>
            <person name="Brescovit A.D."/>
            <person name="Santos A.J."/>
        </authorList>
    </citation>
    <scope>NUCLEOTIDE SEQUENCE</scope>
    <source>
        <tissue evidence="1">Shoot tissue taken approximately 20 cm above the soil surface</tissue>
    </source>
</reference>
<organism evidence="1">
    <name type="scientific">Arundo donax</name>
    <name type="common">Giant reed</name>
    <name type="synonym">Donax arundinaceus</name>
    <dbReference type="NCBI Taxonomy" id="35708"/>
    <lineage>
        <taxon>Eukaryota</taxon>
        <taxon>Viridiplantae</taxon>
        <taxon>Streptophyta</taxon>
        <taxon>Embryophyta</taxon>
        <taxon>Tracheophyta</taxon>
        <taxon>Spermatophyta</taxon>
        <taxon>Magnoliopsida</taxon>
        <taxon>Liliopsida</taxon>
        <taxon>Poales</taxon>
        <taxon>Poaceae</taxon>
        <taxon>PACMAD clade</taxon>
        <taxon>Arundinoideae</taxon>
        <taxon>Arundineae</taxon>
        <taxon>Arundo</taxon>
    </lineage>
</organism>
<evidence type="ECO:0000313" key="1">
    <source>
        <dbReference type="EMBL" id="JAD22291.1"/>
    </source>
</evidence>
<reference evidence="1" key="2">
    <citation type="journal article" date="2015" name="Data Brief">
        <title>Shoot transcriptome of the giant reed, Arundo donax.</title>
        <authorList>
            <person name="Barrero R.A."/>
            <person name="Guerrero F.D."/>
            <person name="Moolhuijzen P."/>
            <person name="Goolsby J.A."/>
            <person name="Tidwell J."/>
            <person name="Bellgard S.E."/>
            <person name="Bellgard M.I."/>
        </authorList>
    </citation>
    <scope>NUCLEOTIDE SEQUENCE</scope>
    <source>
        <tissue evidence="1">Shoot tissue taken approximately 20 cm above the soil surface</tissue>
    </source>
</reference>
<name>A0A0A8Y800_ARUDO</name>
<proteinExistence type="predicted"/>